<keyword evidence="12" id="KW-1185">Reference proteome</keyword>
<comment type="function">
    <text evidence="7">Responsible for the coupling of flagellin expression to flagellar assembly by preventing expression of the flagellin genes when a component of the middle class of proteins is defective. It negatively regulates flagellar genes by inhibiting the activity of FliA by directly binding to FliA.</text>
</comment>
<keyword evidence="11" id="KW-0282">Flagellum</keyword>
<keyword evidence="4" id="KW-1005">Bacterial flagellum biogenesis</keyword>
<comment type="similarity">
    <text evidence="1">Belongs to the FlgM family.</text>
</comment>
<keyword evidence="11" id="KW-0969">Cilium</keyword>
<evidence type="ECO:0000256" key="4">
    <source>
        <dbReference type="ARBA" id="ARBA00022795"/>
    </source>
</evidence>
<dbReference type="GO" id="GO:0045892">
    <property type="term" value="P:negative regulation of DNA-templated transcription"/>
    <property type="evidence" value="ECO:0007669"/>
    <property type="project" value="InterPro"/>
</dbReference>
<evidence type="ECO:0000313" key="11">
    <source>
        <dbReference type="EMBL" id="QJA05498.1"/>
    </source>
</evidence>
<organism evidence="11 12">
    <name type="scientific">Thermosulfurimonas marina</name>
    <dbReference type="NCBI Taxonomy" id="2047767"/>
    <lineage>
        <taxon>Bacteria</taxon>
        <taxon>Pseudomonadati</taxon>
        <taxon>Thermodesulfobacteriota</taxon>
        <taxon>Thermodesulfobacteria</taxon>
        <taxon>Thermodesulfobacteriales</taxon>
        <taxon>Thermodesulfobacteriaceae</taxon>
        <taxon>Thermosulfurimonas</taxon>
    </lineage>
</organism>
<evidence type="ECO:0000256" key="7">
    <source>
        <dbReference type="ARBA" id="ARBA00024739"/>
    </source>
</evidence>
<dbReference type="GO" id="GO:0044781">
    <property type="term" value="P:bacterial-type flagellum organization"/>
    <property type="evidence" value="ECO:0007669"/>
    <property type="project" value="UniProtKB-KW"/>
</dbReference>
<evidence type="ECO:0000256" key="9">
    <source>
        <dbReference type="SAM" id="MobiDB-lite"/>
    </source>
</evidence>
<keyword evidence="11" id="KW-0966">Cell projection</keyword>
<dbReference type="KEGG" id="tmai:FVE67_01235"/>
<proteinExistence type="inferred from homology"/>
<keyword evidence="3" id="KW-0678">Repressor</keyword>
<gene>
    <name evidence="11" type="primary">flgM</name>
    <name evidence="11" type="ORF">FVE67_01235</name>
</gene>
<feature type="region of interest" description="Disordered" evidence="9">
    <location>
        <begin position="12"/>
        <end position="43"/>
    </location>
</feature>
<protein>
    <recommendedName>
        <fullName evidence="2">Negative regulator of flagellin synthesis</fullName>
    </recommendedName>
    <alternativeName>
        <fullName evidence="8">Anti-sigma-28 factor</fullName>
    </alternativeName>
</protein>
<reference evidence="11 12" key="1">
    <citation type="submission" date="2019-08" db="EMBL/GenBank/DDBJ databases">
        <title>Complete genome sequence of Thermosulfurimonas marina SU872T, an anaerobic thermophilic chemolithoautotrophic bacterium isolated from a shallow marine hydrothermal vent.</title>
        <authorList>
            <person name="Allioux M."/>
            <person name="Jebbar M."/>
            <person name="Slobodkina G."/>
            <person name="Slobodkin A."/>
            <person name="Moalic Y."/>
            <person name="Frolova A."/>
            <person name="Shao Z."/>
            <person name="Alain K."/>
        </authorList>
    </citation>
    <scope>NUCLEOTIDE SEQUENCE [LARGE SCALE GENOMIC DNA]</scope>
    <source>
        <strain evidence="11 12">SU872</strain>
    </source>
</reference>
<keyword evidence="5" id="KW-0805">Transcription regulation</keyword>
<dbReference type="Pfam" id="PF04316">
    <property type="entry name" value="FlgM"/>
    <property type="match status" value="1"/>
</dbReference>
<dbReference type="SUPFAM" id="SSF101498">
    <property type="entry name" value="Anti-sigma factor FlgM"/>
    <property type="match status" value="1"/>
</dbReference>
<dbReference type="InterPro" id="IPR035890">
    <property type="entry name" value="Anti-sigma-28_factor_FlgM_sf"/>
</dbReference>
<evidence type="ECO:0000256" key="1">
    <source>
        <dbReference type="ARBA" id="ARBA00005322"/>
    </source>
</evidence>
<sequence>MKVKDILPYLQGPAKGVERPGRGGKAEAVRVRGERAEGPPREDRVELNGRAVVAEARERMRELPEVREERVEALRREIEAGTYRVEPERVARAMLADLLKDIY</sequence>
<evidence type="ECO:0000256" key="2">
    <source>
        <dbReference type="ARBA" id="ARBA00017823"/>
    </source>
</evidence>
<keyword evidence="6" id="KW-0804">Transcription</keyword>
<accession>A0A6H1WQQ9</accession>
<dbReference type="RefSeq" id="WP_168718863.1">
    <property type="nucleotide sequence ID" value="NZ_CP042909.1"/>
</dbReference>
<evidence type="ECO:0000259" key="10">
    <source>
        <dbReference type="Pfam" id="PF04316"/>
    </source>
</evidence>
<feature type="compositionally biased region" description="Basic and acidic residues" evidence="9">
    <location>
        <begin position="16"/>
        <end position="43"/>
    </location>
</feature>
<dbReference type="AlphaFoldDB" id="A0A6H1WQQ9"/>
<evidence type="ECO:0000256" key="5">
    <source>
        <dbReference type="ARBA" id="ARBA00023015"/>
    </source>
</evidence>
<name>A0A6H1WQQ9_9BACT</name>
<dbReference type="EMBL" id="CP042909">
    <property type="protein sequence ID" value="QJA05498.1"/>
    <property type="molecule type" value="Genomic_DNA"/>
</dbReference>
<feature type="domain" description="Anti-sigma-28 factor FlgM C-terminal" evidence="10">
    <location>
        <begin position="43"/>
        <end position="95"/>
    </location>
</feature>
<evidence type="ECO:0000256" key="8">
    <source>
        <dbReference type="ARBA" id="ARBA00030117"/>
    </source>
</evidence>
<evidence type="ECO:0000313" key="12">
    <source>
        <dbReference type="Proteomes" id="UP000501253"/>
    </source>
</evidence>
<dbReference type="InterPro" id="IPR007412">
    <property type="entry name" value="FlgM"/>
</dbReference>
<evidence type="ECO:0000256" key="6">
    <source>
        <dbReference type="ARBA" id="ARBA00023163"/>
    </source>
</evidence>
<dbReference type="Proteomes" id="UP000501253">
    <property type="component" value="Chromosome"/>
</dbReference>
<dbReference type="InterPro" id="IPR031316">
    <property type="entry name" value="FlgM_C"/>
</dbReference>
<evidence type="ECO:0000256" key="3">
    <source>
        <dbReference type="ARBA" id="ARBA00022491"/>
    </source>
</evidence>
<dbReference type="NCBIfam" id="TIGR03824">
    <property type="entry name" value="FlgM_jcvi"/>
    <property type="match status" value="1"/>
</dbReference>